<organism evidence="2">
    <name type="scientific">Perkinsus marinus (strain ATCC 50983 / TXsc)</name>
    <dbReference type="NCBI Taxonomy" id="423536"/>
    <lineage>
        <taxon>Eukaryota</taxon>
        <taxon>Sar</taxon>
        <taxon>Alveolata</taxon>
        <taxon>Perkinsozoa</taxon>
        <taxon>Perkinsea</taxon>
        <taxon>Perkinsida</taxon>
        <taxon>Perkinsidae</taxon>
        <taxon>Perkinsus</taxon>
    </lineage>
</organism>
<gene>
    <name evidence="1" type="ORF">Pmar_PMAR011278</name>
</gene>
<accession>C5KES1</accession>
<evidence type="ECO:0000313" key="2">
    <source>
        <dbReference type="Proteomes" id="UP000007800"/>
    </source>
</evidence>
<reference evidence="1 2" key="1">
    <citation type="submission" date="2008-07" db="EMBL/GenBank/DDBJ databases">
        <authorList>
            <person name="El-Sayed N."/>
            <person name="Caler E."/>
            <person name="Inman J."/>
            <person name="Amedeo P."/>
            <person name="Hass B."/>
            <person name="Wortman J."/>
        </authorList>
    </citation>
    <scope>NUCLEOTIDE SEQUENCE [LARGE SCALE GENOMIC DNA]</scope>
    <source>
        <strain evidence="2">ATCC 50983 / TXsc</strain>
    </source>
</reference>
<dbReference type="InParanoid" id="C5KES1"/>
<dbReference type="RefSeq" id="XP_002785226.1">
    <property type="nucleotide sequence ID" value="XM_002785180.1"/>
</dbReference>
<protein>
    <submittedName>
        <fullName evidence="1">Uncharacterized protein</fullName>
    </submittedName>
</protein>
<proteinExistence type="predicted"/>
<sequence>MTQPEVSPLGPTADDVTGLIVLRGLQDQSRTCALERLEFSTCRVLEQLPVDRKLHEGVPNQPRPVPNAIYAAVPFQPLSKPQT</sequence>
<evidence type="ECO:0000313" key="1">
    <source>
        <dbReference type="EMBL" id="EER17022.1"/>
    </source>
</evidence>
<feature type="non-terminal residue" evidence="1">
    <location>
        <position position="83"/>
    </location>
</feature>
<dbReference type="GeneID" id="9053100"/>
<keyword evidence="2" id="KW-1185">Reference proteome</keyword>
<dbReference type="AlphaFoldDB" id="C5KES1"/>
<dbReference type="EMBL" id="GG672461">
    <property type="protein sequence ID" value="EER17022.1"/>
    <property type="molecule type" value="Genomic_DNA"/>
</dbReference>
<name>C5KES1_PERM5</name>
<dbReference type="Proteomes" id="UP000007800">
    <property type="component" value="Unassembled WGS sequence"/>
</dbReference>